<dbReference type="GO" id="GO:0044281">
    <property type="term" value="P:small molecule metabolic process"/>
    <property type="evidence" value="ECO:0007669"/>
    <property type="project" value="UniProtKB-ARBA"/>
</dbReference>
<keyword evidence="5" id="KW-1185">Reference proteome</keyword>
<dbReference type="InterPro" id="IPR036663">
    <property type="entry name" value="Fumarylacetoacetase_C_sf"/>
</dbReference>
<keyword evidence="2" id="KW-0479">Metal-binding</keyword>
<evidence type="ECO:0000313" key="5">
    <source>
        <dbReference type="Proteomes" id="UP000318626"/>
    </source>
</evidence>
<protein>
    <submittedName>
        <fullName evidence="4">Fumarylacetoacetate (FAA) hydrolase family protein</fullName>
    </submittedName>
</protein>
<keyword evidence="4" id="KW-0378">Hydrolase</keyword>
<evidence type="ECO:0000256" key="2">
    <source>
        <dbReference type="ARBA" id="ARBA00022723"/>
    </source>
</evidence>
<evidence type="ECO:0000259" key="3">
    <source>
        <dbReference type="Pfam" id="PF01557"/>
    </source>
</evidence>
<dbReference type="KEGG" id="bvo:Pan97_46530"/>
<dbReference type="InterPro" id="IPR011234">
    <property type="entry name" value="Fumarylacetoacetase-like_C"/>
</dbReference>
<dbReference type="Gene3D" id="3.90.850.10">
    <property type="entry name" value="Fumarylacetoacetase-like, C-terminal domain"/>
    <property type="match status" value="1"/>
</dbReference>
<organism evidence="4 5">
    <name type="scientific">Bremerella volcania</name>
    <dbReference type="NCBI Taxonomy" id="2527984"/>
    <lineage>
        <taxon>Bacteria</taxon>
        <taxon>Pseudomonadati</taxon>
        <taxon>Planctomycetota</taxon>
        <taxon>Planctomycetia</taxon>
        <taxon>Pirellulales</taxon>
        <taxon>Pirellulaceae</taxon>
        <taxon>Bremerella</taxon>
    </lineage>
</organism>
<evidence type="ECO:0000313" key="4">
    <source>
        <dbReference type="EMBL" id="QDU77581.1"/>
    </source>
</evidence>
<accession>A0A518CED4</accession>
<dbReference type="SUPFAM" id="SSF56529">
    <property type="entry name" value="FAH"/>
    <property type="match status" value="1"/>
</dbReference>
<comment type="similarity">
    <text evidence="1">Belongs to the FAH family.</text>
</comment>
<dbReference type="GO" id="GO:0016787">
    <property type="term" value="F:hydrolase activity"/>
    <property type="evidence" value="ECO:0007669"/>
    <property type="project" value="UniProtKB-KW"/>
</dbReference>
<dbReference type="Pfam" id="PF01557">
    <property type="entry name" value="FAA_hydrolase"/>
    <property type="match status" value="1"/>
</dbReference>
<dbReference type="GO" id="GO:0046872">
    <property type="term" value="F:metal ion binding"/>
    <property type="evidence" value="ECO:0007669"/>
    <property type="project" value="UniProtKB-KW"/>
</dbReference>
<dbReference type="PANTHER" id="PTHR42796:SF7">
    <property type="entry name" value="2-DEHYDRO-3-DEOXY-D-ARABINONATE DEHYDRATASE"/>
    <property type="match status" value="1"/>
</dbReference>
<dbReference type="AlphaFoldDB" id="A0A518CED4"/>
<dbReference type="EMBL" id="CP036289">
    <property type="protein sequence ID" value="QDU77581.1"/>
    <property type="molecule type" value="Genomic_DNA"/>
</dbReference>
<evidence type="ECO:0000256" key="1">
    <source>
        <dbReference type="ARBA" id="ARBA00010211"/>
    </source>
</evidence>
<dbReference type="Proteomes" id="UP000318626">
    <property type="component" value="Chromosome"/>
</dbReference>
<proteinExistence type="inferred from homology"/>
<dbReference type="PANTHER" id="PTHR42796">
    <property type="entry name" value="FUMARYLACETOACETATE HYDROLASE DOMAIN-CONTAINING PROTEIN 2A-RELATED"/>
    <property type="match status" value="1"/>
</dbReference>
<reference evidence="5" key="1">
    <citation type="submission" date="2019-02" db="EMBL/GenBank/DDBJ databases">
        <title>Deep-cultivation of Planctomycetes and their phenomic and genomic characterization uncovers novel biology.</title>
        <authorList>
            <person name="Wiegand S."/>
            <person name="Jogler M."/>
            <person name="Boedeker C."/>
            <person name="Pinto D."/>
            <person name="Vollmers J."/>
            <person name="Rivas-Marin E."/>
            <person name="Kohn T."/>
            <person name="Peeters S.H."/>
            <person name="Heuer A."/>
            <person name="Rast P."/>
            <person name="Oberbeckmann S."/>
            <person name="Bunk B."/>
            <person name="Jeske O."/>
            <person name="Meyerdierks A."/>
            <person name="Storesund J.E."/>
            <person name="Kallscheuer N."/>
            <person name="Luecker S."/>
            <person name="Lage O.M."/>
            <person name="Pohl T."/>
            <person name="Merkel B.J."/>
            <person name="Hornburger P."/>
            <person name="Mueller R.-W."/>
            <person name="Bruemmer F."/>
            <person name="Labrenz M."/>
            <person name="Spormann A.M."/>
            <person name="Op den Camp H."/>
            <person name="Overmann J."/>
            <person name="Amann R."/>
            <person name="Jetten M.S.M."/>
            <person name="Mascher T."/>
            <person name="Medema M.H."/>
            <person name="Devos D.P."/>
            <person name="Kaster A.-K."/>
            <person name="Ovreas L."/>
            <person name="Rohde M."/>
            <person name="Galperin M.Y."/>
            <person name="Jogler C."/>
        </authorList>
    </citation>
    <scope>NUCLEOTIDE SEQUENCE [LARGE SCALE GENOMIC DNA]</scope>
    <source>
        <strain evidence="5">Pan97</strain>
    </source>
</reference>
<dbReference type="InterPro" id="IPR051121">
    <property type="entry name" value="FAH"/>
</dbReference>
<name>A0A518CED4_9BACT</name>
<gene>
    <name evidence="4" type="ORF">Pan97_46530</name>
</gene>
<sequence>MRRKESSPFIERLIAMRLAKFIGTHGTPAVGLVRDNEIIQFSSQDVTSLYEILDADDPVQKVESLLANAQETVAMDQVVLLPPIDQQEVWAAGVTYKRSQTARMEESEAAADCYDRVYLSARPELFFKATPARVTGTGQTLRIRKDSKWNVPEPEFALALNSRGEIVGVTIGNDMSSRDIEGENPLYLPQAKVYDQCCGLGPWVVLASEYWKEHSELSQVKVQLSIVRADVEVFQGDTSLDQLARSLEGLVEYLFRDQHFPRGAFLLTGTGIVPDNDFTLQPQDIVSIQISGIGTLTSEIIQG</sequence>
<feature type="domain" description="Fumarylacetoacetase-like C-terminal" evidence="3">
    <location>
        <begin position="123"/>
        <end position="300"/>
    </location>
</feature>